<comment type="caution">
    <text evidence="3">The sequence shown here is derived from an EMBL/GenBank/DDBJ whole genome shotgun (WGS) entry which is preliminary data.</text>
</comment>
<evidence type="ECO:0000259" key="2">
    <source>
        <dbReference type="PROSITE" id="PS50137"/>
    </source>
</evidence>
<reference evidence="3" key="1">
    <citation type="submission" date="2022-08" db="EMBL/GenBank/DDBJ databases">
        <title>A Global Phylogenomic Analysis of the Shiitake Genus Lentinula.</title>
        <authorList>
            <consortium name="DOE Joint Genome Institute"/>
            <person name="Sierra-Patev S."/>
            <person name="Min B."/>
            <person name="Naranjo-Ortiz M."/>
            <person name="Looney B."/>
            <person name="Konkel Z."/>
            <person name="Slot J.C."/>
            <person name="Sakamoto Y."/>
            <person name="Steenwyk J.L."/>
            <person name="Rokas A."/>
            <person name="Carro J."/>
            <person name="Camarero S."/>
            <person name="Ferreira P."/>
            <person name="Molpeceres G."/>
            <person name="Ruiz-Duenas F.J."/>
            <person name="Serrano A."/>
            <person name="Henrissat B."/>
            <person name="Drula E."/>
            <person name="Hughes K.W."/>
            <person name="Mata J.L."/>
            <person name="Ishikawa N.K."/>
            <person name="Vargas-Isla R."/>
            <person name="Ushijima S."/>
            <person name="Smith C.A."/>
            <person name="Ahrendt S."/>
            <person name="Andreopoulos W."/>
            <person name="He G."/>
            <person name="Labutti K."/>
            <person name="Lipzen A."/>
            <person name="Ng V."/>
            <person name="Riley R."/>
            <person name="Sandor L."/>
            <person name="Barry K."/>
            <person name="Martinez A.T."/>
            <person name="Xiao Y."/>
            <person name="Gibbons J.G."/>
            <person name="Terashima K."/>
            <person name="Grigoriev I.V."/>
            <person name="Hibbett D.S."/>
        </authorList>
    </citation>
    <scope>NUCLEOTIDE SEQUENCE</scope>
    <source>
        <strain evidence="3">JLM2183</strain>
    </source>
</reference>
<dbReference type="Pfam" id="PF00035">
    <property type="entry name" value="dsrm"/>
    <property type="match status" value="1"/>
</dbReference>
<dbReference type="EMBL" id="JAOTPV010000003">
    <property type="protein sequence ID" value="KAJ4485624.1"/>
    <property type="molecule type" value="Genomic_DNA"/>
</dbReference>
<evidence type="ECO:0000313" key="3">
    <source>
        <dbReference type="EMBL" id="KAJ4485624.1"/>
    </source>
</evidence>
<evidence type="ECO:0000256" key="1">
    <source>
        <dbReference type="PROSITE-ProRule" id="PRU00266"/>
    </source>
</evidence>
<dbReference type="AlphaFoldDB" id="A0A9W9AM36"/>
<accession>A0A9W9AM36</accession>
<dbReference type="OrthoDB" id="3246846at2759"/>
<dbReference type="GO" id="GO:0003723">
    <property type="term" value="F:RNA binding"/>
    <property type="evidence" value="ECO:0007669"/>
    <property type="project" value="UniProtKB-UniRule"/>
</dbReference>
<evidence type="ECO:0000313" key="4">
    <source>
        <dbReference type="Proteomes" id="UP001150266"/>
    </source>
</evidence>
<feature type="domain" description="DRBM" evidence="2">
    <location>
        <begin position="1"/>
        <end position="70"/>
    </location>
</feature>
<dbReference type="Gene3D" id="3.30.160.20">
    <property type="match status" value="1"/>
</dbReference>
<name>A0A9W9AM36_9AGAR</name>
<dbReference type="SUPFAM" id="SSF54768">
    <property type="entry name" value="dsRNA-binding domain-like"/>
    <property type="match status" value="1"/>
</dbReference>
<keyword evidence="4" id="KW-1185">Reference proteome</keyword>
<dbReference type="InterPro" id="IPR014720">
    <property type="entry name" value="dsRBD_dom"/>
</dbReference>
<proteinExistence type="predicted"/>
<feature type="non-terminal residue" evidence="3">
    <location>
        <position position="74"/>
    </location>
</feature>
<gene>
    <name evidence="3" type="ORF">J3R30DRAFT_3283849</name>
</gene>
<organism evidence="3 4">
    <name type="scientific">Lentinula aciculospora</name>
    <dbReference type="NCBI Taxonomy" id="153920"/>
    <lineage>
        <taxon>Eukaryota</taxon>
        <taxon>Fungi</taxon>
        <taxon>Dikarya</taxon>
        <taxon>Basidiomycota</taxon>
        <taxon>Agaricomycotina</taxon>
        <taxon>Agaricomycetes</taxon>
        <taxon>Agaricomycetidae</taxon>
        <taxon>Agaricales</taxon>
        <taxon>Marasmiineae</taxon>
        <taxon>Omphalotaceae</taxon>
        <taxon>Lentinula</taxon>
    </lineage>
</organism>
<keyword evidence="1" id="KW-0694">RNA-binding</keyword>
<sequence length="74" mass="8218">DGTFALNNFLQRKNRLDALSWMESTSGPRHAIQWTCVCKINGEVFGIGTGAQKHVARDIAANQTLQTLIDTNWS</sequence>
<dbReference type="Proteomes" id="UP001150266">
    <property type="component" value="Unassembled WGS sequence"/>
</dbReference>
<protein>
    <recommendedName>
        <fullName evidence="2">DRBM domain-containing protein</fullName>
    </recommendedName>
</protein>
<dbReference type="PROSITE" id="PS50137">
    <property type="entry name" value="DS_RBD"/>
    <property type="match status" value="1"/>
</dbReference>